<dbReference type="Pfam" id="PF04043">
    <property type="entry name" value="PMEI"/>
    <property type="match status" value="1"/>
</dbReference>
<sequence>MSPSNGFFLLSLLLLFSILHAASFPTKIVDKVCKRTSNYSFCVESLYSDSRTPEADQYTLAFVAVRLAYLSASTTRDFITQLLKNENQKPLQICIGDYNMAVSAIIMADNDLNSETFFELADLANKAAAATDDCEAAFKGNQSRPLGNKNKDLKAKHKWKFESVIYAIASVCVIPFTTISNLRLPKRVEYQLLNYWTGQESEYDRSIPVKASDDVGQGPRPSKVYHRRNTREKILKGELEGPTDWLLEGIKLEVKQLREFREGNPHETMSWRVTNSQA</sequence>
<organism evidence="6 7">
    <name type="scientific">Hevea brasiliensis</name>
    <name type="common">Para rubber tree</name>
    <name type="synonym">Siphonia brasiliensis</name>
    <dbReference type="NCBI Taxonomy" id="3981"/>
    <lineage>
        <taxon>Eukaryota</taxon>
        <taxon>Viridiplantae</taxon>
        <taxon>Streptophyta</taxon>
        <taxon>Embryophyta</taxon>
        <taxon>Tracheophyta</taxon>
        <taxon>Spermatophyta</taxon>
        <taxon>Magnoliopsida</taxon>
        <taxon>eudicotyledons</taxon>
        <taxon>Gunneridae</taxon>
        <taxon>Pentapetalae</taxon>
        <taxon>rosids</taxon>
        <taxon>fabids</taxon>
        <taxon>Malpighiales</taxon>
        <taxon>Euphorbiaceae</taxon>
        <taxon>Crotonoideae</taxon>
        <taxon>Micrandreae</taxon>
        <taxon>Hevea</taxon>
    </lineage>
</organism>
<feature type="domain" description="Pectinesterase inhibitor" evidence="5">
    <location>
        <begin position="24"/>
        <end position="168"/>
    </location>
</feature>
<dbReference type="PANTHER" id="PTHR35357">
    <property type="entry name" value="OS02G0537100 PROTEIN"/>
    <property type="match status" value="1"/>
</dbReference>
<dbReference type="Gene3D" id="1.20.140.40">
    <property type="entry name" value="Invertase/pectin methylesterase inhibitor family protein"/>
    <property type="match status" value="1"/>
</dbReference>
<keyword evidence="7" id="KW-1185">Reference proteome</keyword>
<comment type="caution">
    <text evidence="6">The sequence shown here is derived from an EMBL/GenBank/DDBJ whole genome shotgun (WGS) entry which is preliminary data.</text>
</comment>
<dbReference type="InterPro" id="IPR035513">
    <property type="entry name" value="Invertase/methylesterase_inhib"/>
</dbReference>
<evidence type="ECO:0000256" key="2">
    <source>
        <dbReference type="ARBA" id="ARBA00023157"/>
    </source>
</evidence>
<dbReference type="PANTHER" id="PTHR35357:SF8">
    <property type="entry name" value="OS01G0111000 PROTEIN"/>
    <property type="match status" value="1"/>
</dbReference>
<dbReference type="EMBL" id="JAAGAX010000004">
    <property type="protein sequence ID" value="KAF2317188.1"/>
    <property type="molecule type" value="Genomic_DNA"/>
</dbReference>
<dbReference type="SUPFAM" id="SSF101148">
    <property type="entry name" value="Plant invertase/pectin methylesterase inhibitor"/>
    <property type="match status" value="1"/>
</dbReference>
<dbReference type="SMART" id="SM00856">
    <property type="entry name" value="PMEI"/>
    <property type="match status" value="1"/>
</dbReference>
<protein>
    <recommendedName>
        <fullName evidence="5">Pectinesterase inhibitor domain-containing protein</fullName>
    </recommendedName>
</protein>
<evidence type="ECO:0000313" key="7">
    <source>
        <dbReference type="Proteomes" id="UP000467840"/>
    </source>
</evidence>
<gene>
    <name evidence="6" type="ORF">GH714_015880</name>
</gene>
<name>A0A6A6MXP1_HEVBR</name>
<comment type="similarity">
    <text evidence="3">Belongs to the PMEI family.</text>
</comment>
<dbReference type="Proteomes" id="UP000467840">
    <property type="component" value="Chromosome 6"/>
</dbReference>
<dbReference type="NCBIfam" id="TIGR01614">
    <property type="entry name" value="PME_inhib"/>
    <property type="match status" value="1"/>
</dbReference>
<keyword evidence="2" id="KW-1015">Disulfide bond</keyword>
<evidence type="ECO:0000256" key="3">
    <source>
        <dbReference type="ARBA" id="ARBA00038471"/>
    </source>
</evidence>
<accession>A0A6A6MXP1</accession>
<dbReference type="CDD" id="cd14859">
    <property type="entry name" value="PMEI_like"/>
    <property type="match status" value="1"/>
</dbReference>
<keyword evidence="1 4" id="KW-0732">Signal</keyword>
<evidence type="ECO:0000313" key="6">
    <source>
        <dbReference type="EMBL" id="KAF2317188.1"/>
    </source>
</evidence>
<evidence type="ECO:0000256" key="4">
    <source>
        <dbReference type="SAM" id="SignalP"/>
    </source>
</evidence>
<evidence type="ECO:0000256" key="1">
    <source>
        <dbReference type="ARBA" id="ARBA00022729"/>
    </source>
</evidence>
<dbReference type="InterPro" id="IPR006501">
    <property type="entry name" value="Pectinesterase_inhib_dom"/>
</dbReference>
<reference evidence="6 7" key="1">
    <citation type="journal article" date="2020" name="Mol. Plant">
        <title>The Chromosome-Based Rubber Tree Genome Provides New Insights into Spurge Genome Evolution and Rubber Biosynthesis.</title>
        <authorList>
            <person name="Liu J."/>
            <person name="Shi C."/>
            <person name="Shi C.C."/>
            <person name="Li W."/>
            <person name="Zhang Q.J."/>
            <person name="Zhang Y."/>
            <person name="Li K."/>
            <person name="Lu H.F."/>
            <person name="Shi C."/>
            <person name="Zhu S.T."/>
            <person name="Xiao Z.Y."/>
            <person name="Nan H."/>
            <person name="Yue Y."/>
            <person name="Zhu X.G."/>
            <person name="Wu Y."/>
            <person name="Hong X.N."/>
            <person name="Fan G.Y."/>
            <person name="Tong Y."/>
            <person name="Zhang D."/>
            <person name="Mao C.L."/>
            <person name="Liu Y.L."/>
            <person name="Hao S.J."/>
            <person name="Liu W.Q."/>
            <person name="Lv M.Q."/>
            <person name="Zhang H.B."/>
            <person name="Liu Y."/>
            <person name="Hu-Tang G.R."/>
            <person name="Wang J.P."/>
            <person name="Wang J.H."/>
            <person name="Sun Y.H."/>
            <person name="Ni S.B."/>
            <person name="Chen W.B."/>
            <person name="Zhang X.C."/>
            <person name="Jiao Y.N."/>
            <person name="Eichler E.E."/>
            <person name="Li G.H."/>
            <person name="Liu X."/>
            <person name="Gao L.Z."/>
        </authorList>
    </citation>
    <scope>NUCLEOTIDE SEQUENCE [LARGE SCALE GENOMIC DNA]</scope>
    <source>
        <strain evidence="7">cv. GT1</strain>
        <tissue evidence="6">Leaf</tissue>
    </source>
</reference>
<dbReference type="GO" id="GO:0004857">
    <property type="term" value="F:enzyme inhibitor activity"/>
    <property type="evidence" value="ECO:0007669"/>
    <property type="project" value="InterPro"/>
</dbReference>
<dbReference type="AlphaFoldDB" id="A0A6A6MXP1"/>
<feature type="chain" id="PRO_5025514577" description="Pectinesterase inhibitor domain-containing protein" evidence="4">
    <location>
        <begin position="22"/>
        <end position="278"/>
    </location>
</feature>
<proteinExistence type="inferred from homology"/>
<evidence type="ECO:0000259" key="5">
    <source>
        <dbReference type="SMART" id="SM00856"/>
    </source>
</evidence>
<feature type="signal peptide" evidence="4">
    <location>
        <begin position="1"/>
        <end position="21"/>
    </location>
</feature>